<evidence type="ECO:0000259" key="1">
    <source>
        <dbReference type="Pfam" id="PF12544"/>
    </source>
</evidence>
<dbReference type="Pfam" id="PF12544">
    <property type="entry name" value="LAM_C"/>
    <property type="match status" value="1"/>
</dbReference>
<dbReference type="Gene3D" id="6.20.120.40">
    <property type="match status" value="1"/>
</dbReference>
<dbReference type="InterPro" id="IPR025895">
    <property type="entry name" value="LAM_C_dom"/>
</dbReference>
<organism evidence="2 3">
    <name type="scientific">Candidatus Chryseopegocella kryptomonas</name>
    <dbReference type="NCBI Taxonomy" id="1633643"/>
    <lineage>
        <taxon>Bacteria</taxon>
        <taxon>Pseudomonadati</taxon>
        <taxon>Candidatus Kryptoniota</taxon>
        <taxon>Candidatus Chryseopegocella</taxon>
    </lineage>
</organism>
<dbReference type="GO" id="GO:0016853">
    <property type="term" value="F:isomerase activity"/>
    <property type="evidence" value="ECO:0007669"/>
    <property type="project" value="UniProtKB-KW"/>
</dbReference>
<proteinExistence type="predicted"/>
<accession>A0A0P1MW66</accession>
<dbReference type="Proteomes" id="UP000199197">
    <property type="component" value="Unassembled WGS sequence"/>
</dbReference>
<dbReference type="RefSeq" id="WP_320409422.1">
    <property type="nucleotide sequence ID" value="NZ_CZVW01000007.1"/>
</dbReference>
<feature type="domain" description="Lysine-2,3-aminomutase C-terminal" evidence="1">
    <location>
        <begin position="1"/>
        <end position="59"/>
    </location>
</feature>
<sequence>MDKLRGHISGLAVPYYVIDAPGGGGKIPILPQYVIAHNENEIILRNFRYEIYVYPDVKEEEIEEIKYEPKPTSEPRKIIERKKWLVE</sequence>
<evidence type="ECO:0000313" key="2">
    <source>
        <dbReference type="EMBL" id="CUT00300.1"/>
    </source>
</evidence>
<dbReference type="AlphaFoldDB" id="A0A0P1MW66"/>
<gene>
    <name evidence="2" type="ORF">JGI23_00829</name>
</gene>
<dbReference type="EMBL" id="CZVW01000007">
    <property type="protein sequence ID" value="CUT00300.1"/>
    <property type="molecule type" value="Genomic_DNA"/>
</dbReference>
<name>A0A0P1MW66_9BACT</name>
<protein>
    <submittedName>
        <fullName evidence="2">Lysine-2,3-aminomutase</fullName>
    </submittedName>
</protein>
<keyword evidence="3" id="KW-1185">Reference proteome</keyword>
<reference evidence="3" key="1">
    <citation type="submission" date="2015-11" db="EMBL/GenBank/DDBJ databases">
        <authorList>
            <person name="Varghese N."/>
        </authorList>
    </citation>
    <scope>NUCLEOTIDE SEQUENCE [LARGE SCALE GENOMIC DNA]</scope>
    <source>
        <strain evidence="3">JGI-23</strain>
    </source>
</reference>
<evidence type="ECO:0000313" key="3">
    <source>
        <dbReference type="Proteomes" id="UP000199197"/>
    </source>
</evidence>